<dbReference type="PANTHER" id="PTHR28677">
    <property type="entry name" value="DOLICHYL-DIPHOSPHOOLIGOSACCHARIDE--PROTEIN GLYCOSYLTRANSFERASE SUBUNIT 4A-RELATED"/>
    <property type="match status" value="1"/>
</dbReference>
<evidence type="ECO:0000256" key="7">
    <source>
        <dbReference type="ARBA" id="ARBA00022968"/>
    </source>
</evidence>
<comment type="caution">
    <text evidence="11">The sequence shown here is derived from an EMBL/GenBank/DDBJ whole genome shotgun (WGS) entry which is preliminary data.</text>
</comment>
<proteinExistence type="inferred from homology"/>
<evidence type="ECO:0000256" key="4">
    <source>
        <dbReference type="ARBA" id="ARBA00011157"/>
    </source>
</evidence>
<organism evidence="11 12">
    <name type="scientific">Trapa incisa</name>
    <dbReference type="NCBI Taxonomy" id="236973"/>
    <lineage>
        <taxon>Eukaryota</taxon>
        <taxon>Viridiplantae</taxon>
        <taxon>Streptophyta</taxon>
        <taxon>Embryophyta</taxon>
        <taxon>Tracheophyta</taxon>
        <taxon>Spermatophyta</taxon>
        <taxon>Magnoliopsida</taxon>
        <taxon>eudicotyledons</taxon>
        <taxon>Gunneridae</taxon>
        <taxon>Pentapetalae</taxon>
        <taxon>rosids</taxon>
        <taxon>malvids</taxon>
        <taxon>Myrtales</taxon>
        <taxon>Lythraceae</taxon>
        <taxon>Trapa</taxon>
    </lineage>
</organism>
<dbReference type="PANTHER" id="PTHR28677:SF4">
    <property type="entry name" value="DOLICHYL-DIPHOSPHOOLIGOSACCHARIDE--PROTEIN GLYCOSYLTRANSFERASE SUBUNIT 4B-RELATED"/>
    <property type="match status" value="1"/>
</dbReference>
<reference evidence="11 12" key="1">
    <citation type="journal article" date="2023" name="Hortic Res">
        <title>Pangenome of water caltrop reveals structural variations and asymmetric subgenome divergence after allopolyploidization.</title>
        <authorList>
            <person name="Zhang X."/>
            <person name="Chen Y."/>
            <person name="Wang L."/>
            <person name="Yuan Y."/>
            <person name="Fang M."/>
            <person name="Shi L."/>
            <person name="Lu R."/>
            <person name="Comes H.P."/>
            <person name="Ma Y."/>
            <person name="Chen Y."/>
            <person name="Huang G."/>
            <person name="Zhou Y."/>
            <person name="Zheng Z."/>
            <person name="Qiu Y."/>
        </authorList>
    </citation>
    <scope>NUCLEOTIDE SEQUENCE [LARGE SCALE GENOMIC DNA]</scope>
    <source>
        <tissue evidence="11">Roots</tissue>
    </source>
</reference>
<keyword evidence="6" id="KW-0256">Endoplasmic reticulum</keyword>
<evidence type="ECO:0000256" key="2">
    <source>
        <dbReference type="ARBA" id="ARBA00004643"/>
    </source>
</evidence>
<evidence type="ECO:0000256" key="3">
    <source>
        <dbReference type="ARBA" id="ARBA00007685"/>
    </source>
</evidence>
<dbReference type="InterPro" id="IPR036330">
    <property type="entry name" value="Ost4p_sf"/>
</dbReference>
<dbReference type="Pfam" id="PF10215">
    <property type="entry name" value="Ost4"/>
    <property type="match status" value="1"/>
</dbReference>
<evidence type="ECO:0000256" key="5">
    <source>
        <dbReference type="ARBA" id="ARBA00022692"/>
    </source>
</evidence>
<dbReference type="EMBL" id="JAXIOK010000018">
    <property type="protein sequence ID" value="KAK4749363.1"/>
    <property type="molecule type" value="Genomic_DNA"/>
</dbReference>
<keyword evidence="12" id="KW-1185">Reference proteome</keyword>
<evidence type="ECO:0000256" key="8">
    <source>
        <dbReference type="ARBA" id="ARBA00022989"/>
    </source>
</evidence>
<dbReference type="InterPro" id="IPR044165">
    <property type="entry name" value="OST4_plant"/>
</dbReference>
<dbReference type="InterPro" id="IPR018943">
    <property type="entry name" value="Oligosaccaryltransferase"/>
</dbReference>
<dbReference type="Proteomes" id="UP001345219">
    <property type="component" value="Chromosome 21"/>
</dbReference>
<keyword evidence="9 10" id="KW-0472">Membrane</keyword>
<evidence type="ECO:0000256" key="6">
    <source>
        <dbReference type="ARBA" id="ARBA00022824"/>
    </source>
</evidence>
<sequence length="142" mass="16033">MEVMVPYSRGEWFTSPNLSCLYPPSVLLGTTLFIPLSLSMSLILCIMNKAPYLRRYHPHPSTHYRSSSSHSQSRLSCSTVLLAETLKVRPSVAISSVGSDRSRFIAVMMDDQDLGFFATFLGIFIFILVIAYHFVMAEPKYE</sequence>
<dbReference type="SUPFAM" id="SSF103464">
    <property type="entry name" value="Oligosaccharyltransferase subunit ost4p"/>
    <property type="match status" value="1"/>
</dbReference>
<keyword evidence="7" id="KW-0735">Signal-anchor</keyword>
<evidence type="ECO:0000256" key="9">
    <source>
        <dbReference type="ARBA" id="ARBA00023136"/>
    </source>
</evidence>
<comment type="subcellular location">
    <subcellularLocation>
        <location evidence="2">Endoplasmic reticulum membrane</location>
        <topology evidence="2">Single-pass type III membrane protein</topology>
    </subcellularLocation>
</comment>
<dbReference type="GO" id="GO:0005789">
    <property type="term" value="C:endoplasmic reticulum membrane"/>
    <property type="evidence" value="ECO:0007669"/>
    <property type="project" value="UniProtKB-SubCell"/>
</dbReference>
<evidence type="ECO:0000256" key="10">
    <source>
        <dbReference type="SAM" id="Phobius"/>
    </source>
</evidence>
<comment type="similarity">
    <text evidence="3">Belongs to the OST4 family.</text>
</comment>
<keyword evidence="5 10" id="KW-0812">Transmembrane</keyword>
<evidence type="ECO:0000313" key="12">
    <source>
        <dbReference type="Proteomes" id="UP001345219"/>
    </source>
</evidence>
<keyword evidence="8 10" id="KW-1133">Transmembrane helix</keyword>
<name>A0AAN7JME5_9MYRT</name>
<dbReference type="AlphaFoldDB" id="A0AAN7JME5"/>
<gene>
    <name evidence="11" type="ORF">SAY87_026812</name>
</gene>
<comment type="subunit">
    <text evidence="4">Component of the oligosaccharyltransferase (OST) complex.</text>
</comment>
<evidence type="ECO:0008006" key="13">
    <source>
        <dbReference type="Google" id="ProtNLM"/>
    </source>
</evidence>
<feature type="transmembrane region" description="Helical" evidence="10">
    <location>
        <begin position="26"/>
        <end position="47"/>
    </location>
</feature>
<accession>A0AAN7JME5</accession>
<feature type="transmembrane region" description="Helical" evidence="10">
    <location>
        <begin position="114"/>
        <end position="135"/>
    </location>
</feature>
<comment type="function">
    <text evidence="1">Subunit of the oligosaccharyl transferase (OST) complex that catalyzes the initial transfer of a defined glycan (Glc(3)Man(9)GlcNAc(2) in eukaryotes) from the lipid carrier dolichol-pyrophosphate to an asparagine residue within an Asn-X-Ser/Thr consensus motif in nascent polypeptide chains, the first step in protein N-glycosylation. N-glycosylation occurs cotranslationally and the complex associates with the Sec61 complex at the channel-forming translocon complex that mediates protein translocation across the endoplasmic reticulum (ER). All subunits are required for a maximal enzyme activity.</text>
</comment>
<evidence type="ECO:0000313" key="11">
    <source>
        <dbReference type="EMBL" id="KAK4749363.1"/>
    </source>
</evidence>
<evidence type="ECO:0000256" key="1">
    <source>
        <dbReference type="ARBA" id="ARBA00002791"/>
    </source>
</evidence>
<protein>
    <recommendedName>
        <fullName evidence="13">Dolichyl-diphosphooligosaccharide--protein glycosyltransferase subunit 4A</fullName>
    </recommendedName>
</protein>